<dbReference type="AlphaFoldDB" id="A0A1G8FQI6"/>
<organism evidence="3 4">
    <name type="scientific">Pseudomonas panipatensis</name>
    <dbReference type="NCBI Taxonomy" id="428992"/>
    <lineage>
        <taxon>Bacteria</taxon>
        <taxon>Pseudomonadati</taxon>
        <taxon>Pseudomonadota</taxon>
        <taxon>Gammaproteobacteria</taxon>
        <taxon>Pseudomonadales</taxon>
        <taxon>Pseudomonadaceae</taxon>
        <taxon>Pseudomonas</taxon>
    </lineage>
</organism>
<evidence type="ECO:0000259" key="2">
    <source>
        <dbReference type="Pfam" id="PF05598"/>
    </source>
</evidence>
<accession>A0A1G8FQI6</accession>
<dbReference type="Pfam" id="PF05598">
    <property type="entry name" value="DUF772"/>
    <property type="match status" value="1"/>
</dbReference>
<name>A0A1G8FQI6_9PSED</name>
<dbReference type="EMBL" id="FNDS01000003">
    <property type="protein sequence ID" value="SDH84364.1"/>
    <property type="molecule type" value="Genomic_DNA"/>
</dbReference>
<gene>
    <name evidence="3" type="ORF">SAMN05216272_103390</name>
</gene>
<dbReference type="InterPro" id="IPR008490">
    <property type="entry name" value="Transposase_InsH_N"/>
</dbReference>
<feature type="region of interest" description="Disordered" evidence="1">
    <location>
        <begin position="94"/>
        <end position="144"/>
    </location>
</feature>
<dbReference type="Proteomes" id="UP000199636">
    <property type="component" value="Unassembled WGS sequence"/>
</dbReference>
<evidence type="ECO:0000313" key="3">
    <source>
        <dbReference type="EMBL" id="SDH84364.1"/>
    </source>
</evidence>
<feature type="domain" description="Transposase InsH N-terminal" evidence="2">
    <location>
        <begin position="1"/>
        <end position="48"/>
    </location>
</feature>
<dbReference type="PANTHER" id="PTHR35604:SF2">
    <property type="entry name" value="TRANSPOSASE INSH FOR INSERTION SEQUENCE ELEMENT IS5A-RELATED"/>
    <property type="match status" value="1"/>
</dbReference>
<sequence>MTRLLVLQHLFNLSDGLMEFQLLDRMSFGLKHSARVPDCNTIWTFHERLVKAKVEHLIFDEVQRQLPLHGISAREGQIIDASIVRVPTEHSSSEEQALVKAGAEPAEWSPAKWRQKDVQARWTKNHGRSTSATSSQSASIGDTS</sequence>
<proteinExistence type="predicted"/>
<evidence type="ECO:0000256" key="1">
    <source>
        <dbReference type="SAM" id="MobiDB-lite"/>
    </source>
</evidence>
<keyword evidence="4" id="KW-1185">Reference proteome</keyword>
<evidence type="ECO:0000313" key="4">
    <source>
        <dbReference type="Proteomes" id="UP000199636"/>
    </source>
</evidence>
<feature type="compositionally biased region" description="Low complexity" evidence="1">
    <location>
        <begin position="129"/>
        <end position="144"/>
    </location>
</feature>
<protein>
    <submittedName>
        <fullName evidence="3">Transposase domain</fullName>
    </submittedName>
</protein>
<dbReference type="PANTHER" id="PTHR35604">
    <property type="entry name" value="TRANSPOSASE INSH FOR INSERTION SEQUENCE ELEMENT IS5A-RELATED"/>
    <property type="match status" value="1"/>
</dbReference>
<reference evidence="4" key="1">
    <citation type="submission" date="2016-10" db="EMBL/GenBank/DDBJ databases">
        <authorList>
            <person name="Varghese N."/>
            <person name="Submissions S."/>
        </authorList>
    </citation>
    <scope>NUCLEOTIDE SEQUENCE [LARGE SCALE GENOMIC DNA]</scope>
    <source>
        <strain evidence="4">CCM 7469</strain>
    </source>
</reference>